<dbReference type="InterPro" id="IPR041692">
    <property type="entry name" value="HHH_9"/>
</dbReference>
<dbReference type="SUPFAM" id="SSF50249">
    <property type="entry name" value="Nucleic acid-binding proteins"/>
    <property type="match status" value="1"/>
</dbReference>
<keyword evidence="3" id="KW-1185">Reference proteome</keyword>
<evidence type="ECO:0000313" key="3">
    <source>
        <dbReference type="Proteomes" id="UP001597399"/>
    </source>
</evidence>
<dbReference type="Pfam" id="PF22706">
    <property type="entry name" value="Tex_central_region"/>
    <property type="match status" value="1"/>
</dbReference>
<dbReference type="InterPro" id="IPR006641">
    <property type="entry name" value="YqgF/RNaseH-like_dom"/>
</dbReference>
<dbReference type="CDD" id="cd05685">
    <property type="entry name" value="S1_Tex"/>
    <property type="match status" value="1"/>
</dbReference>
<proteinExistence type="predicted"/>
<dbReference type="SUPFAM" id="SSF53098">
    <property type="entry name" value="Ribonuclease H-like"/>
    <property type="match status" value="1"/>
</dbReference>
<dbReference type="PANTHER" id="PTHR10724">
    <property type="entry name" value="30S RIBOSOMAL PROTEIN S1"/>
    <property type="match status" value="1"/>
</dbReference>
<dbReference type="SUPFAM" id="SSF47781">
    <property type="entry name" value="RuvA domain 2-like"/>
    <property type="match status" value="2"/>
</dbReference>
<evidence type="ECO:0000259" key="1">
    <source>
        <dbReference type="PROSITE" id="PS50126"/>
    </source>
</evidence>
<dbReference type="InterPro" id="IPR010994">
    <property type="entry name" value="RuvA_2-like"/>
</dbReference>
<sequence>MDEIILHIAKKLNISAPQIARTIGLLEDDNTIPFVARYRKEMTGGLDEVQIEKIQDAYTYSKQLDKRKIEVINRIEEQGKLTDLLKQKVNRALTLQEVEDLYLPYRQKRRTRASVAKEKGLEPLADWLMRLPSDPVEPFAKGYVSEQLQVASVEEALQGALDIIAERVAERAELRVLARRRTAEQGMIHVQAKHQELDEKHVYANYYAYEERIKTLVPHRILAINRGEKEEILKVSVEAPEESILQAIKHALNPGKRTTAESLLNTCAEDAYKRLIAPSVERELRQSLTERAEQQAIHIFAENLRGLLLQTPLKERTVLGVDPAYRTGCKLAVVDPTGKVLNISLIYPTPPKSDIEGARQKVLELIDRYHIDMVAIGNGTASRETEAFIAETLKQVTGRKLFYMIVNEAGASVYSASALAREEFPDLHVEERSAVSIARRLQDPLAELVKVDPKSVGVGEYQHDVSQRQLAKSLQFVVETVVNQVGVNINTASPQLLHYVSGLSKTVANNVIAEREKLGRFESMTQLKKVPRLGARAFEQSAGFLRISGGRNPLDNTPIHPESYHVAGNLLKKADCDVEKIGTQELIDKLQALDVKRTADELSVGELTLQDMIEALIRPGRDPRDDLKKPLLKTDVLKMEDLKPGMKLEGTIRNVVDFGAFVDIGVKQDGLVHLSKLAARYVRHPLDVVRVGEIVTVWVEQVDTQKGRISLTMVDSSKKLQN</sequence>
<dbReference type="PROSITE" id="PS50126">
    <property type="entry name" value="S1"/>
    <property type="match status" value="1"/>
</dbReference>
<dbReference type="InterPro" id="IPR003029">
    <property type="entry name" value="S1_domain"/>
</dbReference>
<dbReference type="Pfam" id="PF16921">
    <property type="entry name" value="Tex_YqgF"/>
    <property type="match status" value="1"/>
</dbReference>
<dbReference type="PANTHER" id="PTHR10724:SF10">
    <property type="entry name" value="S1 RNA-BINDING DOMAIN-CONTAINING PROTEIN 1"/>
    <property type="match status" value="1"/>
</dbReference>
<evidence type="ECO:0000313" key="2">
    <source>
        <dbReference type="EMBL" id="MFD2695076.1"/>
    </source>
</evidence>
<dbReference type="InterPro" id="IPR055179">
    <property type="entry name" value="Tex-like_central_region"/>
</dbReference>
<protein>
    <submittedName>
        <fullName evidence="2">Tex family protein</fullName>
    </submittedName>
</protein>
<dbReference type="Proteomes" id="UP001597399">
    <property type="component" value="Unassembled WGS sequence"/>
</dbReference>
<dbReference type="Pfam" id="PF09371">
    <property type="entry name" value="Tex_N"/>
    <property type="match status" value="1"/>
</dbReference>
<dbReference type="SMART" id="SM00732">
    <property type="entry name" value="YqgFc"/>
    <property type="match status" value="1"/>
</dbReference>
<dbReference type="InterPro" id="IPR037027">
    <property type="entry name" value="YqgF/RNaseH-like_dom_sf"/>
</dbReference>
<feature type="domain" description="S1 motif" evidence="1">
    <location>
        <begin position="645"/>
        <end position="714"/>
    </location>
</feature>
<dbReference type="InterPro" id="IPR012340">
    <property type="entry name" value="NA-bd_OB-fold"/>
</dbReference>
<dbReference type="InterPro" id="IPR018974">
    <property type="entry name" value="Tex-like_N"/>
</dbReference>
<name>A0ABW5S5L4_9BACL</name>
<reference evidence="3" key="1">
    <citation type="journal article" date="2019" name="Int. J. Syst. Evol. Microbiol.">
        <title>The Global Catalogue of Microorganisms (GCM) 10K type strain sequencing project: providing services to taxonomists for standard genome sequencing and annotation.</title>
        <authorList>
            <consortium name="The Broad Institute Genomics Platform"/>
            <consortium name="The Broad Institute Genome Sequencing Center for Infectious Disease"/>
            <person name="Wu L."/>
            <person name="Ma J."/>
        </authorList>
    </citation>
    <scope>NUCLEOTIDE SEQUENCE [LARGE SCALE GENOMIC DNA]</scope>
    <source>
        <strain evidence="3">TISTR 2466</strain>
    </source>
</reference>
<dbReference type="InterPro" id="IPR012337">
    <property type="entry name" value="RNaseH-like_sf"/>
</dbReference>
<dbReference type="SMART" id="SM00316">
    <property type="entry name" value="S1"/>
    <property type="match status" value="1"/>
</dbReference>
<dbReference type="SUPFAM" id="SSF158832">
    <property type="entry name" value="Tex N-terminal region-like"/>
    <property type="match status" value="1"/>
</dbReference>
<dbReference type="Gene3D" id="1.10.150.310">
    <property type="entry name" value="Tex RuvX-like domain-like"/>
    <property type="match status" value="1"/>
</dbReference>
<dbReference type="Gene3D" id="1.10.3500.10">
    <property type="entry name" value="Tex N-terminal region-like"/>
    <property type="match status" value="1"/>
</dbReference>
<dbReference type="Gene3D" id="2.40.50.140">
    <property type="entry name" value="Nucleic acid-binding proteins"/>
    <property type="match status" value="1"/>
</dbReference>
<dbReference type="InterPro" id="IPR023319">
    <property type="entry name" value="Tex-like_HTH_dom_sf"/>
</dbReference>
<organism evidence="2 3">
    <name type="scientific">Sporolactobacillus shoreicorticis</name>
    <dbReference type="NCBI Taxonomy" id="1923877"/>
    <lineage>
        <taxon>Bacteria</taxon>
        <taxon>Bacillati</taxon>
        <taxon>Bacillota</taxon>
        <taxon>Bacilli</taxon>
        <taxon>Bacillales</taxon>
        <taxon>Sporolactobacillaceae</taxon>
        <taxon>Sporolactobacillus</taxon>
    </lineage>
</organism>
<dbReference type="InterPro" id="IPR023323">
    <property type="entry name" value="Tex-like_dom_sf"/>
</dbReference>
<gene>
    <name evidence="2" type="ORF">ACFSUE_15835</name>
</gene>
<dbReference type="Pfam" id="PF17674">
    <property type="entry name" value="HHH_9"/>
    <property type="match status" value="1"/>
</dbReference>
<comment type="caution">
    <text evidence="2">The sequence shown here is derived from an EMBL/GenBank/DDBJ whole genome shotgun (WGS) entry which is preliminary data.</text>
</comment>
<dbReference type="Gene3D" id="1.10.10.650">
    <property type="entry name" value="RuvA domain 2-like"/>
    <property type="match status" value="1"/>
</dbReference>
<dbReference type="Pfam" id="PF00575">
    <property type="entry name" value="S1"/>
    <property type="match status" value="1"/>
</dbReference>
<dbReference type="Gene3D" id="3.30.420.140">
    <property type="entry name" value="YqgF/RNase H-like domain"/>
    <property type="match status" value="1"/>
</dbReference>
<dbReference type="RefSeq" id="WP_253065447.1">
    <property type="nucleotide sequence ID" value="NZ_JAMXWM010000045.1"/>
</dbReference>
<dbReference type="InterPro" id="IPR032639">
    <property type="entry name" value="Tex_YqgF"/>
</dbReference>
<dbReference type="Pfam" id="PF12836">
    <property type="entry name" value="HHH_3"/>
    <property type="match status" value="1"/>
</dbReference>
<dbReference type="InterPro" id="IPR044146">
    <property type="entry name" value="S1_Tex"/>
</dbReference>
<dbReference type="EMBL" id="JBHUMQ010000037">
    <property type="protein sequence ID" value="MFD2695076.1"/>
    <property type="molecule type" value="Genomic_DNA"/>
</dbReference>
<dbReference type="InterPro" id="IPR050437">
    <property type="entry name" value="Ribos_protein_bS1-like"/>
</dbReference>
<accession>A0ABW5S5L4</accession>